<comment type="caution">
    <text evidence="1">The sequence shown here is derived from an EMBL/GenBank/DDBJ whole genome shotgun (WGS) entry which is preliminary data.</text>
</comment>
<evidence type="ECO:0000313" key="2">
    <source>
        <dbReference type="Proteomes" id="UP000005536"/>
    </source>
</evidence>
<dbReference type="Proteomes" id="UP000005536">
    <property type="component" value="Unassembled WGS sequence"/>
</dbReference>
<accession>D4DQB1</accession>
<organism evidence="1 2">
    <name type="scientific">Neisseria elongata subsp. glycolytica ATCC 29315</name>
    <dbReference type="NCBI Taxonomy" id="546263"/>
    <lineage>
        <taxon>Bacteria</taxon>
        <taxon>Pseudomonadati</taxon>
        <taxon>Pseudomonadota</taxon>
        <taxon>Betaproteobacteria</taxon>
        <taxon>Neisseriales</taxon>
        <taxon>Neisseriaceae</taxon>
        <taxon>Neisseria</taxon>
    </lineage>
</organism>
<name>D4DQB1_NEIEG</name>
<gene>
    <name evidence="1" type="ORF">NEIELOOT_01247</name>
</gene>
<dbReference type="EMBL" id="ADBF01000030">
    <property type="protein sequence ID" value="EFE49993.1"/>
    <property type="molecule type" value="Genomic_DNA"/>
</dbReference>
<proteinExistence type="predicted"/>
<reference evidence="1 2" key="1">
    <citation type="submission" date="2010-02" db="EMBL/GenBank/DDBJ databases">
        <authorList>
            <person name="Weinstock G."/>
            <person name="Sodergren E."/>
            <person name="Clifton S."/>
            <person name="Fulton L."/>
            <person name="Fulton B."/>
            <person name="Courtney L."/>
            <person name="Fronick C."/>
            <person name="Harrison M."/>
            <person name="Strong C."/>
            <person name="Farmer C."/>
            <person name="Delahaunty K."/>
            <person name="Markovic C."/>
            <person name="Hall O."/>
            <person name="Minx P."/>
            <person name="Tomlinson C."/>
            <person name="Mitreva M."/>
            <person name="Nelson J."/>
            <person name="Hou S."/>
            <person name="Wollam A."/>
            <person name="Pepin K.H."/>
            <person name="Johnson M."/>
            <person name="Bhonagiri V."/>
            <person name="Zhang X."/>
            <person name="Suruliraj S."/>
            <person name="Warren W."/>
            <person name="Chinwalla A."/>
            <person name="Mardis E.R."/>
            <person name="Wilson R.K."/>
        </authorList>
    </citation>
    <scope>NUCLEOTIDE SEQUENCE [LARGE SCALE GENOMIC DNA]</scope>
    <source>
        <strain evidence="1 2">ATCC 29315</strain>
    </source>
</reference>
<protein>
    <submittedName>
        <fullName evidence="1">Uncharacterized protein</fullName>
    </submittedName>
</protein>
<sequence length="48" mass="5434">MFAHFHRLKSKAADYTPFFGIPPHGTAKLVCRPAVGARIRRTTSHTRK</sequence>
<evidence type="ECO:0000313" key="1">
    <source>
        <dbReference type="EMBL" id="EFE49993.1"/>
    </source>
</evidence>
<dbReference type="AlphaFoldDB" id="D4DQB1"/>